<reference evidence="6" key="1">
    <citation type="submission" date="2020-09" db="EMBL/GenBank/DDBJ databases">
        <title>A novel bacterium of genus Paenibacillus, isolated from South China Sea.</title>
        <authorList>
            <person name="Huang H."/>
            <person name="Mo K."/>
            <person name="Hu Y."/>
        </authorList>
    </citation>
    <scope>NUCLEOTIDE SEQUENCE</scope>
    <source>
        <strain evidence="6">IB182363</strain>
    </source>
</reference>
<dbReference type="PROSITE" id="PS01124">
    <property type="entry name" value="HTH_ARAC_FAMILY_2"/>
    <property type="match status" value="1"/>
</dbReference>
<keyword evidence="4" id="KW-0472">Membrane</keyword>
<dbReference type="RefSeq" id="WP_190930329.1">
    <property type="nucleotide sequence ID" value="NZ_JACXJA010000032.1"/>
</dbReference>
<dbReference type="InterPro" id="IPR018060">
    <property type="entry name" value="HTH_AraC"/>
</dbReference>
<dbReference type="InterPro" id="IPR009057">
    <property type="entry name" value="Homeodomain-like_sf"/>
</dbReference>
<evidence type="ECO:0000313" key="6">
    <source>
        <dbReference type="EMBL" id="MBD2864702.1"/>
    </source>
</evidence>
<sequence length="739" mass="84656">MKTNSLFVKILSGFIAVIVLLLTFNLVSYTFFHRNIREEITTSSQQNLSHMADRYENHIQSVQLSLVGLFFNNQLSYLFDADRSAAIDAVNQLVKRIRDIRENDMLFLQDVIVQFKMNSFVVHQGGPDRLESLYASTYRSAPYGVDFWRHQFDAGFKLRLYPQAEFTNSQQMSHGDLFPLVLKSTTDPNMYITALLDAESLFRTFDSRTAGYFYILDESGRTLFSSDRSRPFALSFDRLDQTKDDVKADNNYFFFRKGDVTGLTYTLVIPNEKIANQMSRINVVLLLLLVLALVISGALSVFVSIRFYTPIQNIIETIQRYGPQVQSPSPKRIDELGFIDANVKQFLQTNTDISRDLRNQQSHLTHLGYIRKLKNIYTRPNELPIAEKPFYLIVFQLSMTGRFRELPAAEQERAMFFIKEFIGISLSEKYPESVTLQTEKNQVLSLLFTDGEAKGVFEALERFKSVFDRDKQYGYLTVAFKPELVQPGSITESYEDTLEMVGRRKLLSETQLLSSLEPEPLYVGFSPAQEQELYANLQTGQAENVMLLIERALRRMIKDGATEEQFRSFAKEIVAKTIKAMVAANVDIDSVLDRQSPYQEIKLCASVDEYRQLFERFLSQASSRIAERKEKKDPVVEFVLDSIHSKYHEDLSLDRVAGGLGLTPSYVSRYVKEKTGSNFSDYLNEVRIGKAKELLAKSSTPIRDVSARVGYVNVTSFIRMFKKVTGMTPSDYRRSENGP</sequence>
<evidence type="ECO:0000256" key="1">
    <source>
        <dbReference type="ARBA" id="ARBA00023015"/>
    </source>
</evidence>
<dbReference type="PANTHER" id="PTHR43280">
    <property type="entry name" value="ARAC-FAMILY TRANSCRIPTIONAL REGULATOR"/>
    <property type="match status" value="1"/>
</dbReference>
<gene>
    <name evidence="6" type="ORF">IDH45_22225</name>
</gene>
<comment type="caution">
    <text evidence="6">The sequence shown here is derived from an EMBL/GenBank/DDBJ whole genome shotgun (WGS) entry which is preliminary data.</text>
</comment>
<keyword evidence="2" id="KW-0238">DNA-binding</keyword>
<dbReference type="AlphaFoldDB" id="A0A927CD93"/>
<proteinExistence type="predicted"/>
<accession>A0A927CD93</accession>
<dbReference type="PRINTS" id="PR00032">
    <property type="entry name" value="HTHARAC"/>
</dbReference>
<dbReference type="EMBL" id="JACXJA010000032">
    <property type="protein sequence ID" value="MBD2864702.1"/>
    <property type="molecule type" value="Genomic_DNA"/>
</dbReference>
<keyword evidence="1" id="KW-0805">Transcription regulation</keyword>
<evidence type="ECO:0000256" key="3">
    <source>
        <dbReference type="ARBA" id="ARBA00023163"/>
    </source>
</evidence>
<protein>
    <submittedName>
        <fullName evidence="6">Helix-turn-helix domain-containing protein</fullName>
    </submittedName>
</protein>
<dbReference type="InterPro" id="IPR018062">
    <property type="entry name" value="HTH_AraC-typ_CS"/>
</dbReference>
<evidence type="ECO:0000256" key="4">
    <source>
        <dbReference type="SAM" id="Phobius"/>
    </source>
</evidence>
<organism evidence="6 7">
    <name type="scientific">Paenibacillus oceani</name>
    <dbReference type="NCBI Taxonomy" id="2772510"/>
    <lineage>
        <taxon>Bacteria</taxon>
        <taxon>Bacillati</taxon>
        <taxon>Bacillota</taxon>
        <taxon>Bacilli</taxon>
        <taxon>Bacillales</taxon>
        <taxon>Paenibacillaceae</taxon>
        <taxon>Paenibacillus</taxon>
    </lineage>
</organism>
<dbReference type="GO" id="GO:0003700">
    <property type="term" value="F:DNA-binding transcription factor activity"/>
    <property type="evidence" value="ECO:0007669"/>
    <property type="project" value="InterPro"/>
</dbReference>
<name>A0A927CD93_9BACL</name>
<dbReference type="PANTHER" id="PTHR43280:SF2">
    <property type="entry name" value="HTH-TYPE TRANSCRIPTIONAL REGULATOR EXSA"/>
    <property type="match status" value="1"/>
</dbReference>
<evidence type="ECO:0000259" key="5">
    <source>
        <dbReference type="PROSITE" id="PS01124"/>
    </source>
</evidence>
<dbReference type="SMART" id="SM00342">
    <property type="entry name" value="HTH_ARAC"/>
    <property type="match status" value="1"/>
</dbReference>
<keyword evidence="4" id="KW-1133">Transmembrane helix</keyword>
<keyword evidence="7" id="KW-1185">Reference proteome</keyword>
<dbReference type="PROSITE" id="PS00041">
    <property type="entry name" value="HTH_ARAC_FAMILY_1"/>
    <property type="match status" value="1"/>
</dbReference>
<keyword evidence="4" id="KW-0812">Transmembrane</keyword>
<dbReference type="Proteomes" id="UP000639396">
    <property type="component" value="Unassembled WGS sequence"/>
</dbReference>
<dbReference type="Pfam" id="PF12833">
    <property type="entry name" value="HTH_18"/>
    <property type="match status" value="1"/>
</dbReference>
<dbReference type="GO" id="GO:0043565">
    <property type="term" value="F:sequence-specific DNA binding"/>
    <property type="evidence" value="ECO:0007669"/>
    <property type="project" value="InterPro"/>
</dbReference>
<evidence type="ECO:0000256" key="2">
    <source>
        <dbReference type="ARBA" id="ARBA00023125"/>
    </source>
</evidence>
<feature type="domain" description="HTH araC/xylS-type" evidence="5">
    <location>
        <begin position="633"/>
        <end position="735"/>
    </location>
</feature>
<feature type="transmembrane region" description="Helical" evidence="4">
    <location>
        <begin position="6"/>
        <end position="27"/>
    </location>
</feature>
<feature type="transmembrane region" description="Helical" evidence="4">
    <location>
        <begin position="283"/>
        <end position="308"/>
    </location>
</feature>
<dbReference type="SUPFAM" id="SSF46689">
    <property type="entry name" value="Homeodomain-like"/>
    <property type="match status" value="1"/>
</dbReference>
<evidence type="ECO:0000313" key="7">
    <source>
        <dbReference type="Proteomes" id="UP000639396"/>
    </source>
</evidence>
<dbReference type="InterPro" id="IPR020449">
    <property type="entry name" value="Tscrpt_reg_AraC-type_HTH"/>
</dbReference>
<dbReference type="Gene3D" id="1.10.10.60">
    <property type="entry name" value="Homeodomain-like"/>
    <property type="match status" value="2"/>
</dbReference>
<keyword evidence="3" id="KW-0804">Transcription</keyword>